<accession>A0ABN9R2C7</accession>
<organism evidence="1 2">
    <name type="scientific">Prorocentrum cordatum</name>
    <dbReference type="NCBI Taxonomy" id="2364126"/>
    <lineage>
        <taxon>Eukaryota</taxon>
        <taxon>Sar</taxon>
        <taxon>Alveolata</taxon>
        <taxon>Dinophyceae</taxon>
        <taxon>Prorocentrales</taxon>
        <taxon>Prorocentraceae</taxon>
        <taxon>Prorocentrum</taxon>
    </lineage>
</organism>
<feature type="non-terminal residue" evidence="1">
    <location>
        <position position="1"/>
    </location>
</feature>
<dbReference type="Proteomes" id="UP001189429">
    <property type="component" value="Unassembled WGS sequence"/>
</dbReference>
<evidence type="ECO:0000313" key="1">
    <source>
        <dbReference type="EMBL" id="CAK0810308.1"/>
    </source>
</evidence>
<reference evidence="1" key="1">
    <citation type="submission" date="2023-10" db="EMBL/GenBank/DDBJ databases">
        <authorList>
            <person name="Chen Y."/>
            <person name="Shah S."/>
            <person name="Dougan E. K."/>
            <person name="Thang M."/>
            <person name="Chan C."/>
        </authorList>
    </citation>
    <scope>NUCLEOTIDE SEQUENCE [LARGE SCALE GENOMIC DNA]</scope>
</reference>
<proteinExistence type="predicted"/>
<gene>
    <name evidence="1" type="ORF">PCOR1329_LOCUS15309</name>
</gene>
<sequence>VCAEITPDFWRESGQGGWRFYGNWCICVHKLGDWLRSTADHLGIAGINCNATSAEALHGDADAARYIADHCRTTAVREAFVCLGPVQIIEMLAKRLGKEDGTPALVGAS</sequence>
<comment type="caution">
    <text evidence="1">The sequence shown here is derived from an EMBL/GenBank/DDBJ whole genome shotgun (WGS) entry which is preliminary data.</text>
</comment>
<protein>
    <submittedName>
        <fullName evidence="1">Uncharacterized protein</fullName>
    </submittedName>
</protein>
<evidence type="ECO:0000313" key="2">
    <source>
        <dbReference type="Proteomes" id="UP001189429"/>
    </source>
</evidence>
<keyword evidence="2" id="KW-1185">Reference proteome</keyword>
<dbReference type="EMBL" id="CAUYUJ010004623">
    <property type="protein sequence ID" value="CAK0810308.1"/>
    <property type="molecule type" value="Genomic_DNA"/>
</dbReference>
<name>A0ABN9R2C7_9DINO</name>